<sequence length="383" mass="41626">MSDWVIVCPLPASLHARGFAVSFLKEVAAPVLPTLERSLAVLPGDSDTPNQDLSDIGIFLRKKQLQLTPPKHRELVWLLTELGDELRGLQTSLQDCYNLLRPNESSAGQNRGNTLVVSTPRTEAVKGHITRCGTQIIRGTIHLKLRTLPVQTISIDPGQPITIAPLGDLDTLLTRSIDLLAITLAHAYPETPTVASAPPRVEAFLAAQLRVLAQALTDAAALLQGPPLLSDTDPLWTTRSSALSHFHPTLPPTISFYLGLQDSQLVLWLRALEPADQPINLGMKFALALGTARRIEHDEAEQVFTYCCEDGCAKGLHPPLPDADGKTTPPNEGPARVFVREKLRVESADPNLLSLSAKLNALGHSLLQTRRNLAAVMGEEMDE</sequence>
<dbReference type="InterPro" id="IPR028241">
    <property type="entry name" value="RAVE2/Rogdi"/>
</dbReference>
<dbReference type="PANTHER" id="PTHR13618:SF1">
    <property type="entry name" value="PROTEIN ROGDI HOMOLOG"/>
    <property type="match status" value="1"/>
</dbReference>
<gene>
    <name evidence="1" type="ORF">SEPCBS57363_006150</name>
</gene>
<comment type="caution">
    <text evidence="1">The sequence shown here is derived from an EMBL/GenBank/DDBJ whole genome shotgun (WGS) entry which is preliminary data.</text>
</comment>
<accession>A0ABP0E4X4</accession>
<organism evidence="1 2">
    <name type="scientific">Sporothrix epigloea</name>
    <dbReference type="NCBI Taxonomy" id="1892477"/>
    <lineage>
        <taxon>Eukaryota</taxon>
        <taxon>Fungi</taxon>
        <taxon>Dikarya</taxon>
        <taxon>Ascomycota</taxon>
        <taxon>Pezizomycotina</taxon>
        <taxon>Sordariomycetes</taxon>
        <taxon>Sordariomycetidae</taxon>
        <taxon>Ophiostomatales</taxon>
        <taxon>Ophiostomataceae</taxon>
        <taxon>Sporothrix</taxon>
    </lineage>
</organism>
<dbReference type="Proteomes" id="UP001642501">
    <property type="component" value="Unassembled WGS sequence"/>
</dbReference>
<reference evidence="1 2" key="1">
    <citation type="submission" date="2024-01" db="EMBL/GenBank/DDBJ databases">
        <authorList>
            <person name="Allen C."/>
            <person name="Tagirdzhanova G."/>
        </authorList>
    </citation>
    <scope>NUCLEOTIDE SEQUENCE [LARGE SCALE GENOMIC DNA]</scope>
    <source>
        <strain evidence="1 2">CBS 573.63</strain>
    </source>
</reference>
<dbReference type="PANTHER" id="PTHR13618">
    <property type="entry name" value="LEUCINE ZIPPER CONTAINING TRANSCRIPTION FACTOR LZF1"/>
    <property type="match status" value="1"/>
</dbReference>
<name>A0ABP0E4X4_9PEZI</name>
<keyword evidence="2" id="KW-1185">Reference proteome</keyword>
<proteinExistence type="predicted"/>
<evidence type="ECO:0008006" key="3">
    <source>
        <dbReference type="Google" id="ProtNLM"/>
    </source>
</evidence>
<evidence type="ECO:0000313" key="2">
    <source>
        <dbReference type="Proteomes" id="UP001642501"/>
    </source>
</evidence>
<protein>
    <recommendedName>
        <fullName evidence="3">37S ribosomal protein rsm22</fullName>
    </recommendedName>
</protein>
<dbReference type="Pfam" id="PF10259">
    <property type="entry name" value="Rogdi_lz"/>
    <property type="match status" value="1"/>
</dbReference>
<evidence type="ECO:0000313" key="1">
    <source>
        <dbReference type="EMBL" id="CAK7274411.1"/>
    </source>
</evidence>
<dbReference type="EMBL" id="CAWUOM010000166">
    <property type="protein sequence ID" value="CAK7274411.1"/>
    <property type="molecule type" value="Genomic_DNA"/>
</dbReference>